<dbReference type="RefSeq" id="XP_060279418.1">
    <property type="nucleotide sequence ID" value="XM_060432562.1"/>
</dbReference>
<dbReference type="GO" id="GO:0016787">
    <property type="term" value="F:hydrolase activity"/>
    <property type="evidence" value="ECO:0007669"/>
    <property type="project" value="UniProtKB-KW"/>
</dbReference>
<evidence type="ECO:0000313" key="4">
    <source>
        <dbReference type="Proteomes" id="UP001244011"/>
    </source>
</evidence>
<gene>
    <name evidence="3" type="ORF">QBC33DRAFT_613836</name>
</gene>
<protein>
    <submittedName>
        <fullName evidence="3">Beta-lactamase/transpeptidase-like protein</fullName>
    </submittedName>
</protein>
<evidence type="ECO:0000256" key="1">
    <source>
        <dbReference type="ARBA" id="ARBA00022801"/>
    </source>
</evidence>
<dbReference type="InterPro" id="IPR050789">
    <property type="entry name" value="Diverse_Enzym_Activities"/>
</dbReference>
<dbReference type="Gene3D" id="3.40.710.10">
    <property type="entry name" value="DD-peptidase/beta-lactamase superfamily"/>
    <property type="match status" value="1"/>
</dbReference>
<organism evidence="3 4">
    <name type="scientific">Phialemonium atrogriseum</name>
    <dbReference type="NCBI Taxonomy" id="1093897"/>
    <lineage>
        <taxon>Eukaryota</taxon>
        <taxon>Fungi</taxon>
        <taxon>Dikarya</taxon>
        <taxon>Ascomycota</taxon>
        <taxon>Pezizomycotina</taxon>
        <taxon>Sordariomycetes</taxon>
        <taxon>Sordariomycetidae</taxon>
        <taxon>Cephalothecales</taxon>
        <taxon>Cephalothecaceae</taxon>
        <taxon>Phialemonium</taxon>
    </lineage>
</organism>
<dbReference type="InterPro" id="IPR012338">
    <property type="entry name" value="Beta-lactam/transpept-like"/>
</dbReference>
<dbReference type="PANTHER" id="PTHR43283">
    <property type="entry name" value="BETA-LACTAMASE-RELATED"/>
    <property type="match status" value="1"/>
</dbReference>
<proteinExistence type="predicted"/>
<dbReference type="GeneID" id="85315749"/>
<dbReference type="Pfam" id="PF00144">
    <property type="entry name" value="Beta-lactamase"/>
    <property type="match status" value="1"/>
</dbReference>
<keyword evidence="1" id="KW-0378">Hydrolase</keyword>
<dbReference type="EMBL" id="MU839029">
    <property type="protein sequence ID" value="KAK1763205.1"/>
    <property type="molecule type" value="Genomic_DNA"/>
</dbReference>
<dbReference type="Proteomes" id="UP001244011">
    <property type="component" value="Unassembled WGS sequence"/>
</dbReference>
<comment type="caution">
    <text evidence="3">The sequence shown here is derived from an EMBL/GenBank/DDBJ whole genome shotgun (WGS) entry which is preliminary data.</text>
</comment>
<dbReference type="PANTHER" id="PTHR43283:SF11">
    <property type="entry name" value="BETA-LACTAMASE-RELATED DOMAIN-CONTAINING PROTEIN"/>
    <property type="match status" value="1"/>
</dbReference>
<name>A0AAJ0BRL7_9PEZI</name>
<feature type="domain" description="Beta-lactamase-related" evidence="2">
    <location>
        <begin position="81"/>
        <end position="425"/>
    </location>
</feature>
<reference evidence="3" key="1">
    <citation type="submission" date="2023-06" db="EMBL/GenBank/DDBJ databases">
        <title>Genome-scale phylogeny and comparative genomics of the fungal order Sordariales.</title>
        <authorList>
            <consortium name="Lawrence Berkeley National Laboratory"/>
            <person name="Hensen N."/>
            <person name="Bonometti L."/>
            <person name="Westerberg I."/>
            <person name="Brannstrom I.O."/>
            <person name="Guillou S."/>
            <person name="Cros-Aarteil S."/>
            <person name="Calhoun S."/>
            <person name="Haridas S."/>
            <person name="Kuo A."/>
            <person name="Mondo S."/>
            <person name="Pangilinan J."/>
            <person name="Riley R."/>
            <person name="Labutti K."/>
            <person name="Andreopoulos B."/>
            <person name="Lipzen A."/>
            <person name="Chen C."/>
            <person name="Yanf M."/>
            <person name="Daum C."/>
            <person name="Ng V."/>
            <person name="Clum A."/>
            <person name="Steindorff A."/>
            <person name="Ohm R."/>
            <person name="Martin F."/>
            <person name="Silar P."/>
            <person name="Natvig D."/>
            <person name="Lalanne C."/>
            <person name="Gautier V."/>
            <person name="Ament-Velasquez S.L."/>
            <person name="Kruys A."/>
            <person name="Hutchinson M.I."/>
            <person name="Powell A.J."/>
            <person name="Barry K."/>
            <person name="Miller A.N."/>
            <person name="Grigoriev I.V."/>
            <person name="Debuchy R."/>
            <person name="Gladieux P."/>
            <person name="Thoren M.H."/>
            <person name="Johannesson H."/>
        </authorList>
    </citation>
    <scope>NUCLEOTIDE SEQUENCE</scope>
    <source>
        <strain evidence="3">8032-3</strain>
    </source>
</reference>
<evidence type="ECO:0000259" key="2">
    <source>
        <dbReference type="Pfam" id="PF00144"/>
    </source>
</evidence>
<evidence type="ECO:0000313" key="3">
    <source>
        <dbReference type="EMBL" id="KAK1763205.1"/>
    </source>
</evidence>
<dbReference type="InterPro" id="IPR001466">
    <property type="entry name" value="Beta-lactam-related"/>
</dbReference>
<sequence>MIYLRTRVWPIPRRWPFALTGTVVSASGCNASARDTLRHGSPESVGMLPGPLSQMVANLTAYTETRNWTAHSYNQVVPIEPGGATLIARHGVIVSAFAFGKRLLYANVSGLEGTLLPAEDQEDATLDTIYDMASLTKLFTTVAALRQIDESRITINGTVAEYLPEFAVNGKENVTLLQLMTHTSGLSESPDPGLSSPQYRTYDERVQAILNETLENEPGSVFLYSDLNYMTLMLVLERVTGRKLDALIGDFTRELGMRDTYFNRGNIEGPASPLYGRTAAQEFQIAVLGPGEPQRPQPVRGTVHDENAWALDGVAGHAGLFSTVADTARLCQMILNNGTYGGVRVLSGPAVDLVFTNFNSRFPDDAHGAGFELDQFYTSGPMANPLAASHTGFTGTSVVIDRASDTFFLHFANRAHPSRTWSSNNIVRESLGYWVAKSLGRDVPFPP</sequence>
<accession>A0AAJ0BRL7</accession>
<dbReference type="SUPFAM" id="SSF56601">
    <property type="entry name" value="beta-lactamase/transpeptidase-like"/>
    <property type="match status" value="1"/>
</dbReference>
<keyword evidence="4" id="KW-1185">Reference proteome</keyword>
<dbReference type="PROSITE" id="PS51257">
    <property type="entry name" value="PROKAR_LIPOPROTEIN"/>
    <property type="match status" value="1"/>
</dbReference>
<dbReference type="AlphaFoldDB" id="A0AAJ0BRL7"/>